<feature type="domain" description="HTH CENPB-type" evidence="3">
    <location>
        <begin position="92"/>
        <end position="163"/>
    </location>
</feature>
<gene>
    <name evidence="4" type="ORF">INT45_007375</name>
</gene>
<dbReference type="PROSITE" id="PS51253">
    <property type="entry name" value="HTH_CENPB"/>
    <property type="match status" value="1"/>
</dbReference>
<dbReference type="AlphaFoldDB" id="A0A8H7RUC0"/>
<reference evidence="4 5" key="1">
    <citation type="submission" date="2020-12" db="EMBL/GenBank/DDBJ databases">
        <title>Metabolic potential, ecology and presence of endohyphal bacteria is reflected in genomic diversity of Mucoromycotina.</title>
        <authorList>
            <person name="Muszewska A."/>
            <person name="Okrasinska A."/>
            <person name="Steczkiewicz K."/>
            <person name="Drgas O."/>
            <person name="Orlowska M."/>
            <person name="Perlinska-Lenart U."/>
            <person name="Aleksandrzak-Piekarczyk T."/>
            <person name="Szatraj K."/>
            <person name="Zielenkiewicz U."/>
            <person name="Pilsyk S."/>
            <person name="Malc E."/>
            <person name="Mieczkowski P."/>
            <person name="Kruszewska J.S."/>
            <person name="Biernat P."/>
            <person name="Pawlowska J."/>
        </authorList>
    </citation>
    <scope>NUCLEOTIDE SEQUENCE [LARGE SCALE GENOMIC DNA]</scope>
    <source>
        <strain evidence="4 5">CBS 142.35</strain>
    </source>
</reference>
<sequence length="260" mass="29391">MSRLITSDRIATGSSRIINADGPQEKKTRQSLTKRQKLSIVYKSMQTGKQQVGLAQWAKEKWNLKAPPAQSTISEILSKKDAFLAMTDEELDGKRKRPCAHPDMEKALARFVDEMESEGAPVSRESLRDQAIAIGKALKITDFEFSDGWMSNFEKRFNFKSRVMHGEARSVVLNNQDVQMQISKIKSKINEYGLSNIYNFDETALFYAQVPRRTISKAPLSGQKDDKTRITIALACNADGTHKPLREVIGIKWVKKSGFF</sequence>
<proteinExistence type="predicted"/>
<evidence type="ECO:0008006" key="6">
    <source>
        <dbReference type="Google" id="ProtNLM"/>
    </source>
</evidence>
<evidence type="ECO:0000256" key="1">
    <source>
        <dbReference type="ARBA" id="ARBA00023125"/>
    </source>
</evidence>
<dbReference type="GO" id="GO:0003677">
    <property type="term" value="F:DNA binding"/>
    <property type="evidence" value="ECO:0007669"/>
    <property type="project" value="UniProtKB-KW"/>
</dbReference>
<comment type="caution">
    <text evidence="4">The sequence shown here is derived from an EMBL/GenBank/DDBJ whole genome shotgun (WGS) entry which is preliminary data.</text>
</comment>
<protein>
    <recommendedName>
        <fullName evidence="6">HTH CENPB-type domain-containing protein</fullName>
    </recommendedName>
</protein>
<dbReference type="PANTHER" id="PTHR19303:SF73">
    <property type="entry name" value="PROTEIN PDC2"/>
    <property type="match status" value="1"/>
</dbReference>
<dbReference type="Gene3D" id="1.10.10.60">
    <property type="entry name" value="Homeodomain-like"/>
    <property type="match status" value="2"/>
</dbReference>
<evidence type="ECO:0000259" key="2">
    <source>
        <dbReference type="PROSITE" id="PS50835"/>
    </source>
</evidence>
<dbReference type="InterPro" id="IPR050863">
    <property type="entry name" value="CenT-Element_Derived"/>
</dbReference>
<dbReference type="InterPro" id="IPR009057">
    <property type="entry name" value="Homeodomain-like_sf"/>
</dbReference>
<dbReference type="SMART" id="SM00674">
    <property type="entry name" value="CENPB"/>
    <property type="match status" value="1"/>
</dbReference>
<dbReference type="SUPFAM" id="SSF46689">
    <property type="entry name" value="Homeodomain-like"/>
    <property type="match status" value="1"/>
</dbReference>
<dbReference type="EMBL" id="JAEPRB010000414">
    <property type="protein sequence ID" value="KAG2216372.1"/>
    <property type="molecule type" value="Genomic_DNA"/>
</dbReference>
<evidence type="ECO:0000313" key="4">
    <source>
        <dbReference type="EMBL" id="KAG2216372.1"/>
    </source>
</evidence>
<feature type="domain" description="Ig-like" evidence="2">
    <location>
        <begin position="211"/>
        <end position="260"/>
    </location>
</feature>
<dbReference type="PROSITE" id="PS50835">
    <property type="entry name" value="IG_LIKE"/>
    <property type="match status" value="1"/>
</dbReference>
<evidence type="ECO:0000313" key="5">
    <source>
        <dbReference type="Proteomes" id="UP000646827"/>
    </source>
</evidence>
<keyword evidence="5" id="KW-1185">Reference proteome</keyword>
<dbReference type="InterPro" id="IPR041188">
    <property type="entry name" value="HTH_ABP1_N"/>
</dbReference>
<dbReference type="GO" id="GO:0005634">
    <property type="term" value="C:nucleus"/>
    <property type="evidence" value="ECO:0007669"/>
    <property type="project" value="TreeGrafter"/>
</dbReference>
<name>A0A8H7RUC0_9FUNG</name>
<keyword evidence="1" id="KW-0238">DNA-binding</keyword>
<evidence type="ECO:0000259" key="3">
    <source>
        <dbReference type="PROSITE" id="PS51253"/>
    </source>
</evidence>
<dbReference type="OrthoDB" id="2289726at2759"/>
<dbReference type="InterPro" id="IPR006600">
    <property type="entry name" value="HTH_CenpB_DNA-bd_dom"/>
</dbReference>
<accession>A0A8H7RUC0</accession>
<dbReference type="Proteomes" id="UP000646827">
    <property type="component" value="Unassembled WGS sequence"/>
</dbReference>
<dbReference type="Pfam" id="PF18107">
    <property type="entry name" value="HTH_ABP1_N"/>
    <property type="match status" value="1"/>
</dbReference>
<dbReference type="InterPro" id="IPR007110">
    <property type="entry name" value="Ig-like_dom"/>
</dbReference>
<dbReference type="PANTHER" id="PTHR19303">
    <property type="entry name" value="TRANSPOSON"/>
    <property type="match status" value="1"/>
</dbReference>
<organism evidence="4 5">
    <name type="scientific">Circinella minor</name>
    <dbReference type="NCBI Taxonomy" id="1195481"/>
    <lineage>
        <taxon>Eukaryota</taxon>
        <taxon>Fungi</taxon>
        <taxon>Fungi incertae sedis</taxon>
        <taxon>Mucoromycota</taxon>
        <taxon>Mucoromycotina</taxon>
        <taxon>Mucoromycetes</taxon>
        <taxon>Mucorales</taxon>
        <taxon>Lichtheimiaceae</taxon>
        <taxon>Circinella</taxon>
    </lineage>
</organism>
<dbReference type="Pfam" id="PF03221">
    <property type="entry name" value="HTH_Tnp_Tc5"/>
    <property type="match status" value="1"/>
</dbReference>